<organism evidence="7 8">
    <name type="scientific">Polyrhizophydium stewartii</name>
    <dbReference type="NCBI Taxonomy" id="2732419"/>
    <lineage>
        <taxon>Eukaryota</taxon>
        <taxon>Fungi</taxon>
        <taxon>Fungi incertae sedis</taxon>
        <taxon>Chytridiomycota</taxon>
        <taxon>Chytridiomycota incertae sedis</taxon>
        <taxon>Chytridiomycetes</taxon>
        <taxon>Rhizophydiales</taxon>
        <taxon>Rhizophydiales incertae sedis</taxon>
        <taxon>Polyrhizophydium</taxon>
    </lineage>
</organism>
<proteinExistence type="predicted"/>
<evidence type="ECO:0000259" key="6">
    <source>
        <dbReference type="Pfam" id="PF00724"/>
    </source>
</evidence>
<keyword evidence="4" id="KW-0521">NADP</keyword>
<protein>
    <recommendedName>
        <fullName evidence="6">NADH:flavin oxidoreductase/NADH oxidase N-terminal domain-containing protein</fullName>
    </recommendedName>
</protein>
<evidence type="ECO:0000256" key="5">
    <source>
        <dbReference type="ARBA" id="ARBA00023002"/>
    </source>
</evidence>
<sequence>MHAFPAPEFVAVPPSFAVVAPADGAAATPLLFTPLKLRGVTLKNRIGFSPMSTFSAQDGFFNMFHATHLGKYALYGAGLIMTESTSVHEYGRTSNSCTGLWKDEHVAPLREIADFAHTQGAKLGVQLNHSGRRAGHYGYYYPASKRRAGAVVVPAEDGGWPEQIIAPSAVPATESEGAAREATLDEIAEVVAAFGHAARRANEAGVDVLELQGAHGFLIHQFLSPVTNQRTDAYGGSFENRVRFLVEVVREVRKFWPADKPLFVRLSVTDWVEGGWSSADTVQVVKALSELDVDLVDCSSGGIVPVGGVPQNKHTPGWIVPFSHDIKQGVAGMHTAVVGGITEAAHAESILQDGDADVVLLARELQRNPTWVWHAAEKLGVKLAPAAQYRAGFIPRK</sequence>
<dbReference type="InterPro" id="IPR013785">
    <property type="entry name" value="Aldolase_TIM"/>
</dbReference>
<name>A0ABR4MZN4_9FUNG</name>
<dbReference type="PANTHER" id="PTHR43303">
    <property type="entry name" value="NADPH DEHYDROGENASE C23G7.10C-RELATED"/>
    <property type="match status" value="1"/>
</dbReference>
<keyword evidence="8" id="KW-1185">Reference proteome</keyword>
<evidence type="ECO:0000313" key="8">
    <source>
        <dbReference type="Proteomes" id="UP001527925"/>
    </source>
</evidence>
<dbReference type="EMBL" id="JADGIZ020000058">
    <property type="protein sequence ID" value="KAL2912758.1"/>
    <property type="molecule type" value="Genomic_DNA"/>
</dbReference>
<evidence type="ECO:0000256" key="4">
    <source>
        <dbReference type="ARBA" id="ARBA00022857"/>
    </source>
</evidence>
<comment type="caution">
    <text evidence="7">The sequence shown here is derived from an EMBL/GenBank/DDBJ whole genome shotgun (WGS) entry which is preliminary data.</text>
</comment>
<dbReference type="CDD" id="cd02932">
    <property type="entry name" value="OYE_YqiM_FMN"/>
    <property type="match status" value="1"/>
</dbReference>
<keyword evidence="3" id="KW-0288">FMN</keyword>
<evidence type="ECO:0000256" key="1">
    <source>
        <dbReference type="ARBA" id="ARBA00001917"/>
    </source>
</evidence>
<evidence type="ECO:0000256" key="3">
    <source>
        <dbReference type="ARBA" id="ARBA00022643"/>
    </source>
</evidence>
<reference evidence="7 8" key="1">
    <citation type="submission" date="2023-09" db="EMBL/GenBank/DDBJ databases">
        <title>Pangenome analysis of Batrachochytrium dendrobatidis and related Chytrids.</title>
        <authorList>
            <person name="Yacoub M.N."/>
            <person name="Stajich J.E."/>
            <person name="James T.Y."/>
        </authorList>
    </citation>
    <scope>NUCLEOTIDE SEQUENCE [LARGE SCALE GENOMIC DNA]</scope>
    <source>
        <strain evidence="7 8">JEL0888</strain>
    </source>
</reference>
<gene>
    <name evidence="7" type="ORF">HK105_207750</name>
</gene>
<dbReference type="Pfam" id="PF00724">
    <property type="entry name" value="Oxidored_FMN"/>
    <property type="match status" value="1"/>
</dbReference>
<evidence type="ECO:0000313" key="7">
    <source>
        <dbReference type="EMBL" id="KAL2912758.1"/>
    </source>
</evidence>
<dbReference type="InterPro" id="IPR044152">
    <property type="entry name" value="YqjM-like"/>
</dbReference>
<dbReference type="SUPFAM" id="SSF51395">
    <property type="entry name" value="FMN-linked oxidoreductases"/>
    <property type="match status" value="1"/>
</dbReference>
<comment type="cofactor">
    <cofactor evidence="1">
        <name>FMN</name>
        <dbReference type="ChEBI" id="CHEBI:58210"/>
    </cofactor>
</comment>
<dbReference type="InterPro" id="IPR001155">
    <property type="entry name" value="OxRdtase_FMN_N"/>
</dbReference>
<feature type="domain" description="NADH:flavin oxidoreductase/NADH oxidase N-terminal" evidence="6">
    <location>
        <begin position="31"/>
        <end position="379"/>
    </location>
</feature>
<dbReference type="Proteomes" id="UP001527925">
    <property type="component" value="Unassembled WGS sequence"/>
</dbReference>
<keyword evidence="5" id="KW-0560">Oxidoreductase</keyword>
<dbReference type="Gene3D" id="3.20.20.70">
    <property type="entry name" value="Aldolase class I"/>
    <property type="match status" value="1"/>
</dbReference>
<evidence type="ECO:0000256" key="2">
    <source>
        <dbReference type="ARBA" id="ARBA00022630"/>
    </source>
</evidence>
<keyword evidence="2" id="KW-0285">Flavoprotein</keyword>
<accession>A0ABR4MZN4</accession>
<dbReference type="PANTHER" id="PTHR43303:SF4">
    <property type="entry name" value="NADPH DEHYDROGENASE C23G7.10C-RELATED"/>
    <property type="match status" value="1"/>
</dbReference>